<dbReference type="Pfam" id="PF01435">
    <property type="entry name" value="Peptidase_M48"/>
    <property type="match status" value="1"/>
</dbReference>
<dbReference type="Gene3D" id="3.30.2010.10">
    <property type="entry name" value="Metalloproteases ('zincins'), catalytic domain"/>
    <property type="match status" value="1"/>
</dbReference>
<dbReference type="RefSeq" id="WP_246429906.1">
    <property type="nucleotide sequence ID" value="NZ_JACHOO010000012.1"/>
</dbReference>
<reference evidence="10 11" key="1">
    <citation type="submission" date="2020-08" db="EMBL/GenBank/DDBJ databases">
        <title>Genomic Encyclopedia of Type Strains, Phase IV (KMG-IV): sequencing the most valuable type-strain genomes for metagenomic binning, comparative biology and taxonomic classification.</title>
        <authorList>
            <person name="Goeker M."/>
        </authorList>
    </citation>
    <scope>NUCLEOTIDE SEQUENCE [LARGE SCALE GENOMIC DNA]</scope>
    <source>
        <strain evidence="10 11">DSM 16268</strain>
    </source>
</reference>
<evidence type="ECO:0000256" key="4">
    <source>
        <dbReference type="ARBA" id="ARBA00022801"/>
    </source>
</evidence>
<dbReference type="InterPro" id="IPR011990">
    <property type="entry name" value="TPR-like_helical_dom_sf"/>
</dbReference>
<evidence type="ECO:0000256" key="7">
    <source>
        <dbReference type="SAM" id="MobiDB-lite"/>
    </source>
</evidence>
<dbReference type="InterPro" id="IPR051156">
    <property type="entry name" value="Mito/Outer_Membr_Metalloprot"/>
</dbReference>
<accession>A0A7W9L3Y2</accession>
<sequence>MLRSACRRIGRAALTALVAGALAASAGTAALAQQAGRSIVRDAETEALLQDYLRPIFKAAGIRSGSVEVLLIPDPSFNAFVANGRQMFVNTGAIIDSKVPNELIGVLAHETGHLAGGHLARLREQLERAKTLALIGGLAGMAVSVGGAIGGSADTARAGMGLGAGVGEIARRNLLAYARSEEYAADQSALQYLAATGQSAAGMLTTFRRFAEDTMFLSRRVDPYAQSHPMPTERIDQIEAAAKASPSWGARDSAQLIARHDLVRAKLVGFTEQPQLAMRRYPMTDRSLPARYARAVVAYRLGNAADALRQVDGLIKASPNFPYFHELKGQILLETGRPREAVPPLRKAVSLASSSGLLKVLLGHALVETGDPKNVDEAVKNLTVGLQADPNFSIGYRQLARAYAMRGDTALAELATAQGDFVEGEIKDAKMHAQRAQNGLKRGSPGWLRADDILTYQPPPKTR</sequence>
<dbReference type="EMBL" id="JACHOO010000012">
    <property type="protein sequence ID" value="MBB5755033.1"/>
    <property type="molecule type" value="Genomic_DNA"/>
</dbReference>
<evidence type="ECO:0000256" key="8">
    <source>
        <dbReference type="SAM" id="SignalP"/>
    </source>
</evidence>
<dbReference type="GO" id="GO:0051603">
    <property type="term" value="P:proteolysis involved in protein catabolic process"/>
    <property type="evidence" value="ECO:0007669"/>
    <property type="project" value="TreeGrafter"/>
</dbReference>
<comment type="caution">
    <text evidence="10">The sequence shown here is derived from an EMBL/GenBank/DDBJ whole genome shotgun (WGS) entry which is preliminary data.</text>
</comment>
<dbReference type="AlphaFoldDB" id="A0A7W9L3Y2"/>
<keyword evidence="3" id="KW-0479">Metal-binding</keyword>
<dbReference type="InterPro" id="IPR001915">
    <property type="entry name" value="Peptidase_M48"/>
</dbReference>
<evidence type="ECO:0000256" key="2">
    <source>
        <dbReference type="ARBA" id="ARBA00022670"/>
    </source>
</evidence>
<name>A0A7W9L3Y2_9HYPH</name>
<evidence type="ECO:0000313" key="11">
    <source>
        <dbReference type="Proteomes" id="UP000523821"/>
    </source>
</evidence>
<feature type="region of interest" description="Disordered" evidence="7">
    <location>
        <begin position="435"/>
        <end position="463"/>
    </location>
</feature>
<feature type="chain" id="PRO_5031523573" evidence="8">
    <location>
        <begin position="24"/>
        <end position="463"/>
    </location>
</feature>
<dbReference type="Proteomes" id="UP000523821">
    <property type="component" value="Unassembled WGS sequence"/>
</dbReference>
<dbReference type="GO" id="GO:0016020">
    <property type="term" value="C:membrane"/>
    <property type="evidence" value="ECO:0007669"/>
    <property type="project" value="TreeGrafter"/>
</dbReference>
<dbReference type="PANTHER" id="PTHR22726">
    <property type="entry name" value="METALLOENDOPEPTIDASE OMA1"/>
    <property type="match status" value="1"/>
</dbReference>
<dbReference type="GO" id="GO:0004222">
    <property type="term" value="F:metalloendopeptidase activity"/>
    <property type="evidence" value="ECO:0007669"/>
    <property type="project" value="InterPro"/>
</dbReference>
<feature type="signal peptide" evidence="8">
    <location>
        <begin position="1"/>
        <end position="23"/>
    </location>
</feature>
<comment type="cofactor">
    <cofactor evidence="1">
        <name>Zn(2+)</name>
        <dbReference type="ChEBI" id="CHEBI:29105"/>
    </cofactor>
</comment>
<keyword evidence="5" id="KW-0862">Zinc</keyword>
<keyword evidence="8" id="KW-0732">Signal</keyword>
<dbReference type="CDD" id="cd07324">
    <property type="entry name" value="M48C_Oma1-like"/>
    <property type="match status" value="1"/>
</dbReference>
<evidence type="ECO:0000256" key="6">
    <source>
        <dbReference type="ARBA" id="ARBA00023049"/>
    </source>
</evidence>
<evidence type="ECO:0000256" key="3">
    <source>
        <dbReference type="ARBA" id="ARBA00022723"/>
    </source>
</evidence>
<evidence type="ECO:0000256" key="1">
    <source>
        <dbReference type="ARBA" id="ARBA00001947"/>
    </source>
</evidence>
<keyword evidence="4" id="KW-0378">Hydrolase</keyword>
<keyword evidence="11" id="KW-1185">Reference proteome</keyword>
<dbReference type="SUPFAM" id="SSF48452">
    <property type="entry name" value="TPR-like"/>
    <property type="match status" value="1"/>
</dbReference>
<gene>
    <name evidence="10" type="ORF">GGQ63_004131</name>
</gene>
<protein>
    <submittedName>
        <fullName evidence="10">Putative Zn-dependent protease</fullName>
    </submittedName>
</protein>
<evidence type="ECO:0000256" key="5">
    <source>
        <dbReference type="ARBA" id="ARBA00022833"/>
    </source>
</evidence>
<dbReference type="Gene3D" id="1.25.40.10">
    <property type="entry name" value="Tetratricopeptide repeat domain"/>
    <property type="match status" value="1"/>
</dbReference>
<keyword evidence="2 10" id="KW-0645">Protease</keyword>
<organism evidence="10 11">
    <name type="scientific">Prosthecomicrobium pneumaticum</name>
    <dbReference type="NCBI Taxonomy" id="81895"/>
    <lineage>
        <taxon>Bacteria</taxon>
        <taxon>Pseudomonadati</taxon>
        <taxon>Pseudomonadota</taxon>
        <taxon>Alphaproteobacteria</taxon>
        <taxon>Hyphomicrobiales</taxon>
        <taxon>Kaistiaceae</taxon>
        <taxon>Prosthecomicrobium</taxon>
    </lineage>
</organism>
<dbReference type="GO" id="GO:0046872">
    <property type="term" value="F:metal ion binding"/>
    <property type="evidence" value="ECO:0007669"/>
    <property type="project" value="UniProtKB-KW"/>
</dbReference>
<keyword evidence="6" id="KW-0482">Metalloprotease</keyword>
<proteinExistence type="predicted"/>
<feature type="domain" description="Peptidase M48" evidence="9">
    <location>
        <begin position="46"/>
        <end position="240"/>
    </location>
</feature>
<dbReference type="PANTHER" id="PTHR22726:SF1">
    <property type="entry name" value="METALLOENDOPEPTIDASE OMA1, MITOCHONDRIAL"/>
    <property type="match status" value="1"/>
</dbReference>
<evidence type="ECO:0000259" key="9">
    <source>
        <dbReference type="Pfam" id="PF01435"/>
    </source>
</evidence>
<evidence type="ECO:0000313" key="10">
    <source>
        <dbReference type="EMBL" id="MBB5755033.1"/>
    </source>
</evidence>